<dbReference type="AlphaFoldDB" id="A0A151MDP8"/>
<gene>
    <name evidence="1" type="ORF">Y1Q_0003145</name>
</gene>
<reference evidence="1 2" key="1">
    <citation type="journal article" date="2012" name="Genome Biol.">
        <title>Sequencing three crocodilian genomes to illuminate the evolution of archosaurs and amniotes.</title>
        <authorList>
            <person name="St John J.A."/>
            <person name="Braun E.L."/>
            <person name="Isberg S.R."/>
            <person name="Miles L.G."/>
            <person name="Chong A.Y."/>
            <person name="Gongora J."/>
            <person name="Dalzell P."/>
            <person name="Moran C."/>
            <person name="Bed'hom B."/>
            <person name="Abzhanov A."/>
            <person name="Burgess S.C."/>
            <person name="Cooksey A.M."/>
            <person name="Castoe T.A."/>
            <person name="Crawford N.G."/>
            <person name="Densmore L.D."/>
            <person name="Drew J.C."/>
            <person name="Edwards S.V."/>
            <person name="Faircloth B.C."/>
            <person name="Fujita M.K."/>
            <person name="Greenwold M.J."/>
            <person name="Hoffmann F.G."/>
            <person name="Howard J.M."/>
            <person name="Iguchi T."/>
            <person name="Janes D.E."/>
            <person name="Khan S.Y."/>
            <person name="Kohno S."/>
            <person name="de Koning A.J."/>
            <person name="Lance S.L."/>
            <person name="McCarthy F.M."/>
            <person name="McCormack J.E."/>
            <person name="Merchant M.E."/>
            <person name="Peterson D.G."/>
            <person name="Pollock D.D."/>
            <person name="Pourmand N."/>
            <person name="Raney B.J."/>
            <person name="Roessler K.A."/>
            <person name="Sanford J.R."/>
            <person name="Sawyer R.H."/>
            <person name="Schmidt C.J."/>
            <person name="Triplett E.W."/>
            <person name="Tuberville T.D."/>
            <person name="Venegas-Anaya M."/>
            <person name="Howard J.T."/>
            <person name="Jarvis E.D."/>
            <person name="Guillette L.J.Jr."/>
            <person name="Glenn T.C."/>
            <person name="Green R.E."/>
            <person name="Ray D.A."/>
        </authorList>
    </citation>
    <scope>NUCLEOTIDE SEQUENCE [LARGE SCALE GENOMIC DNA]</scope>
    <source>
        <strain evidence="1">KSC_2009_1</strain>
    </source>
</reference>
<accession>A0A151MDP8</accession>
<name>A0A151MDP8_ALLMI</name>
<evidence type="ECO:0000313" key="2">
    <source>
        <dbReference type="Proteomes" id="UP000050525"/>
    </source>
</evidence>
<evidence type="ECO:0000313" key="1">
    <source>
        <dbReference type="EMBL" id="KYO22625.1"/>
    </source>
</evidence>
<protein>
    <submittedName>
        <fullName evidence="1">Uncharacterized protein</fullName>
    </submittedName>
</protein>
<dbReference type="Proteomes" id="UP000050525">
    <property type="component" value="Unassembled WGS sequence"/>
</dbReference>
<sequence length="106" mass="12661">MKFKICITYFQYADVQELFPKIGAILKIAKIDTLGSRYNFWLNPQIYITCLLTHNYQVCCLLSYFTHIFQQTELVKLGCSLATYHSEVFQRNFAWEEPKLKIWNHQ</sequence>
<keyword evidence="2" id="KW-1185">Reference proteome</keyword>
<dbReference type="EMBL" id="AKHW03006231">
    <property type="protein sequence ID" value="KYO22625.1"/>
    <property type="molecule type" value="Genomic_DNA"/>
</dbReference>
<organism evidence="1 2">
    <name type="scientific">Alligator mississippiensis</name>
    <name type="common">American alligator</name>
    <dbReference type="NCBI Taxonomy" id="8496"/>
    <lineage>
        <taxon>Eukaryota</taxon>
        <taxon>Metazoa</taxon>
        <taxon>Chordata</taxon>
        <taxon>Craniata</taxon>
        <taxon>Vertebrata</taxon>
        <taxon>Euteleostomi</taxon>
        <taxon>Archelosauria</taxon>
        <taxon>Archosauria</taxon>
        <taxon>Crocodylia</taxon>
        <taxon>Alligatoridae</taxon>
        <taxon>Alligatorinae</taxon>
        <taxon>Alligator</taxon>
    </lineage>
</organism>
<comment type="caution">
    <text evidence="1">The sequence shown here is derived from an EMBL/GenBank/DDBJ whole genome shotgun (WGS) entry which is preliminary data.</text>
</comment>
<proteinExistence type="predicted"/>